<name>A0A1G6HQT8_9MICO</name>
<accession>A0A1G6HQT8</accession>
<protein>
    <recommendedName>
        <fullName evidence="3">ABC transporter</fullName>
    </recommendedName>
</protein>
<evidence type="ECO:0008006" key="3">
    <source>
        <dbReference type="Google" id="ProtNLM"/>
    </source>
</evidence>
<proteinExistence type="predicted"/>
<gene>
    <name evidence="1" type="ORF">SAMN05216410_1179</name>
</gene>
<evidence type="ECO:0000313" key="1">
    <source>
        <dbReference type="EMBL" id="SDB96602.1"/>
    </source>
</evidence>
<dbReference type="RefSeq" id="WP_093181445.1">
    <property type="nucleotide sequence ID" value="NZ_FMYH01000001.1"/>
</dbReference>
<dbReference type="EMBL" id="FMYH01000001">
    <property type="protein sequence ID" value="SDB96602.1"/>
    <property type="molecule type" value="Genomic_DNA"/>
</dbReference>
<keyword evidence="2" id="KW-1185">Reference proteome</keyword>
<dbReference type="InterPro" id="IPR027417">
    <property type="entry name" value="P-loop_NTPase"/>
</dbReference>
<dbReference type="AlphaFoldDB" id="A0A1G6HQT8"/>
<dbReference type="OrthoDB" id="3775353at2"/>
<reference evidence="1 2" key="1">
    <citation type="submission" date="2016-09" db="EMBL/GenBank/DDBJ databases">
        <authorList>
            <person name="Capua I."/>
            <person name="De Benedictis P."/>
            <person name="Joannis T."/>
            <person name="Lombin L.H."/>
            <person name="Cattoli G."/>
        </authorList>
    </citation>
    <scope>NUCLEOTIDE SEQUENCE [LARGE SCALE GENOMIC DNA]</scope>
    <source>
        <strain evidence="1 2">ISLP-3</strain>
    </source>
</reference>
<dbReference type="SUPFAM" id="SSF52540">
    <property type="entry name" value="P-loop containing nucleoside triphosphate hydrolases"/>
    <property type="match status" value="1"/>
</dbReference>
<dbReference type="STRING" id="1814289.SAMN05216410_1179"/>
<sequence>MSDTDHTSAISLRAVRVQGRRDAMLDPVTLRLEAGTRLLVVAEPGHGHTALALVATGRFVPDDGDVLLDGIPDPALLRQVSAVVDAPNITEPDDALTVAGMAAEGLSLAGHPASPRAVTRWLTTNDFVDQRGLRIDQLDPPTRLSLLMGLAAADPTVRYLVLTLPDRHGGNPADWWDLAGQYAALGYGVLVECTPASAHVLEDGGHIERPDEGTSNHAAMEVLR</sequence>
<evidence type="ECO:0000313" key="2">
    <source>
        <dbReference type="Proteomes" id="UP000199039"/>
    </source>
</evidence>
<dbReference type="Proteomes" id="UP000199039">
    <property type="component" value="Unassembled WGS sequence"/>
</dbReference>
<organism evidence="1 2">
    <name type="scientific">Sanguibacter gelidistatuariae</name>
    <dbReference type="NCBI Taxonomy" id="1814289"/>
    <lineage>
        <taxon>Bacteria</taxon>
        <taxon>Bacillati</taxon>
        <taxon>Actinomycetota</taxon>
        <taxon>Actinomycetes</taxon>
        <taxon>Micrococcales</taxon>
        <taxon>Sanguibacteraceae</taxon>
        <taxon>Sanguibacter</taxon>
    </lineage>
</organism>
<dbReference type="Gene3D" id="3.40.50.300">
    <property type="entry name" value="P-loop containing nucleotide triphosphate hydrolases"/>
    <property type="match status" value="1"/>
</dbReference>